<comment type="caution">
    <text evidence="1">The sequence shown here is derived from an EMBL/GenBank/DDBJ whole genome shotgun (WGS) entry which is preliminary data.</text>
</comment>
<evidence type="ECO:0000313" key="2">
    <source>
        <dbReference type="Proteomes" id="UP000380867"/>
    </source>
</evidence>
<dbReference type="InterPro" id="IPR025447">
    <property type="entry name" value="DUF4192"/>
</dbReference>
<gene>
    <name evidence="1" type="ORF">ESP70_002440</name>
</gene>
<sequence length="68" mass="7041">MIHTCCGSLLAAFAAWLTGDGAQSLIAVERALDADETYSMAGLILQMLEGGVSPAHWLALQAAKPVSP</sequence>
<evidence type="ECO:0000313" key="1">
    <source>
        <dbReference type="EMBL" id="KAA1400450.1"/>
    </source>
</evidence>
<reference evidence="1" key="1">
    <citation type="submission" date="2019-09" db="EMBL/GenBank/DDBJ databases">
        <authorList>
            <person name="Li J."/>
        </authorList>
    </citation>
    <scope>NUCLEOTIDE SEQUENCE [LARGE SCALE GENOMIC DNA]</scope>
    <source>
        <strain evidence="1">JCM 14732</strain>
    </source>
</reference>
<keyword evidence="2" id="KW-1185">Reference proteome</keyword>
<dbReference type="AlphaFoldDB" id="A0A5M4FK41"/>
<dbReference type="OrthoDB" id="3264463at2"/>
<dbReference type="Proteomes" id="UP000380867">
    <property type="component" value="Unassembled WGS sequence"/>
</dbReference>
<accession>A0A5M4FK41</accession>
<name>A0A5M4FK41_9ACTN</name>
<proteinExistence type="predicted"/>
<dbReference type="Pfam" id="PF13830">
    <property type="entry name" value="DUF4192"/>
    <property type="match status" value="1"/>
</dbReference>
<dbReference type="EMBL" id="SDPQ02000001">
    <property type="protein sequence ID" value="KAA1400450.1"/>
    <property type="molecule type" value="Genomic_DNA"/>
</dbReference>
<organism evidence="1 2">
    <name type="scientific">Aeromicrobium ginsengisoli</name>
    <dbReference type="NCBI Taxonomy" id="363867"/>
    <lineage>
        <taxon>Bacteria</taxon>
        <taxon>Bacillati</taxon>
        <taxon>Actinomycetota</taxon>
        <taxon>Actinomycetes</taxon>
        <taxon>Propionibacteriales</taxon>
        <taxon>Nocardioidaceae</taxon>
        <taxon>Aeromicrobium</taxon>
    </lineage>
</organism>
<protein>
    <submittedName>
        <fullName evidence="1">DUF4192 family protein</fullName>
    </submittedName>
</protein>